<evidence type="ECO:0000313" key="4">
    <source>
        <dbReference type="Proteomes" id="UP000631114"/>
    </source>
</evidence>
<organism evidence="3 4">
    <name type="scientific">Coptis chinensis</name>
    <dbReference type="NCBI Taxonomy" id="261450"/>
    <lineage>
        <taxon>Eukaryota</taxon>
        <taxon>Viridiplantae</taxon>
        <taxon>Streptophyta</taxon>
        <taxon>Embryophyta</taxon>
        <taxon>Tracheophyta</taxon>
        <taxon>Spermatophyta</taxon>
        <taxon>Magnoliopsida</taxon>
        <taxon>Ranunculales</taxon>
        <taxon>Ranunculaceae</taxon>
        <taxon>Coptidoideae</taxon>
        <taxon>Coptis</taxon>
    </lineage>
</organism>
<dbReference type="Proteomes" id="UP000631114">
    <property type="component" value="Unassembled WGS sequence"/>
</dbReference>
<gene>
    <name evidence="3" type="ORF">IFM89_031033</name>
</gene>
<accession>A0A835LP60</accession>
<dbReference type="InterPro" id="IPR008972">
    <property type="entry name" value="Cupredoxin"/>
</dbReference>
<name>A0A835LP60_9MAGN</name>
<dbReference type="SUPFAM" id="SSF49503">
    <property type="entry name" value="Cupredoxins"/>
    <property type="match status" value="1"/>
</dbReference>
<dbReference type="PROSITE" id="PS51485">
    <property type="entry name" value="PHYTOCYANIN"/>
    <property type="match status" value="1"/>
</dbReference>
<dbReference type="PANTHER" id="PTHR33021:SF9">
    <property type="entry name" value="PUTATIVE, EXPRESSED-RELATED"/>
    <property type="match status" value="1"/>
</dbReference>
<dbReference type="Gene3D" id="2.60.40.420">
    <property type="entry name" value="Cupredoxins - blue copper proteins"/>
    <property type="match status" value="1"/>
</dbReference>
<sequence length="133" mass="14374">MVRITGSANHVVTIAVTLLVLLVHCEIAHAAIYTVGDARGWTFNISKVGLLGKEVGAGDVLACVHGVIFKYNPSFHNVVAVDPRSYNTCRIPRGAKVLKSGTDRIRLAKGPNSFIFNYLGHRECGMKITVNAI</sequence>
<dbReference type="EMBL" id="JADFTS010000008">
    <property type="protein sequence ID" value="KAF9594431.1"/>
    <property type="molecule type" value="Genomic_DNA"/>
</dbReference>
<evidence type="ECO:0000259" key="2">
    <source>
        <dbReference type="PROSITE" id="PS51485"/>
    </source>
</evidence>
<dbReference type="InterPro" id="IPR003245">
    <property type="entry name" value="Phytocyanin_dom"/>
</dbReference>
<feature type="signal peptide" evidence="1">
    <location>
        <begin position="1"/>
        <end position="30"/>
    </location>
</feature>
<keyword evidence="1" id="KW-0732">Signal</keyword>
<evidence type="ECO:0000256" key="1">
    <source>
        <dbReference type="SAM" id="SignalP"/>
    </source>
</evidence>
<dbReference type="OrthoDB" id="2011645at2759"/>
<dbReference type="GO" id="GO:0009055">
    <property type="term" value="F:electron transfer activity"/>
    <property type="evidence" value="ECO:0007669"/>
    <property type="project" value="InterPro"/>
</dbReference>
<feature type="chain" id="PRO_5032778840" description="Phytocyanin domain-containing protein" evidence="1">
    <location>
        <begin position="31"/>
        <end position="133"/>
    </location>
</feature>
<comment type="caution">
    <text evidence="3">The sequence shown here is derived from an EMBL/GenBank/DDBJ whole genome shotgun (WGS) entry which is preliminary data.</text>
</comment>
<dbReference type="PANTHER" id="PTHR33021">
    <property type="entry name" value="BLUE COPPER PROTEIN"/>
    <property type="match status" value="1"/>
</dbReference>
<dbReference type="Pfam" id="PF02298">
    <property type="entry name" value="Cu_bind_like"/>
    <property type="match status" value="1"/>
</dbReference>
<feature type="domain" description="Phytocyanin" evidence="2">
    <location>
        <begin position="31"/>
        <end position="133"/>
    </location>
</feature>
<keyword evidence="4" id="KW-1185">Reference proteome</keyword>
<dbReference type="GO" id="GO:0005886">
    <property type="term" value="C:plasma membrane"/>
    <property type="evidence" value="ECO:0007669"/>
    <property type="project" value="TreeGrafter"/>
</dbReference>
<evidence type="ECO:0000313" key="3">
    <source>
        <dbReference type="EMBL" id="KAF9594431.1"/>
    </source>
</evidence>
<proteinExistence type="predicted"/>
<dbReference type="InterPro" id="IPR039391">
    <property type="entry name" value="Phytocyanin-like"/>
</dbReference>
<dbReference type="AlphaFoldDB" id="A0A835LP60"/>
<protein>
    <recommendedName>
        <fullName evidence="2">Phytocyanin domain-containing protein</fullName>
    </recommendedName>
</protein>
<reference evidence="3 4" key="1">
    <citation type="submission" date="2020-10" db="EMBL/GenBank/DDBJ databases">
        <title>The Coptis chinensis genome and diversification of protoberbering-type alkaloids.</title>
        <authorList>
            <person name="Wang B."/>
            <person name="Shu S."/>
            <person name="Song C."/>
            <person name="Liu Y."/>
        </authorList>
    </citation>
    <scope>NUCLEOTIDE SEQUENCE [LARGE SCALE GENOMIC DNA]</scope>
    <source>
        <strain evidence="3">HL-2020</strain>
        <tissue evidence="3">Leaf</tissue>
    </source>
</reference>